<feature type="domain" description="Peptidase S8/S53" evidence="7">
    <location>
        <begin position="169"/>
        <end position="451"/>
    </location>
</feature>
<sequence length="829" mass="85680">MKSRLNQPRLSLFGAGLGLSLLLASCGSQTTVPAQPGAGQPSAGQPAAPVISGDHIERQLIVGLQAGASADEVAALLGARVVDVSPRLNAALLELPTGQALAKAAGLLRSSPLVRYAEPNYVATRPASPQSSNPLGAQSMYGGLNDPEIGYQWFLRNMKAEEAWKKSTGKGVRIGVADEDIDRHHPDLAANMAYPGFDAPNKALITPETPHDGVGEHGTWVAGTAAAVGNNGIGGAGVAPDAKVVPLTITHSDSGASYWDSANAFVWSVTGPDGKVAGEAGDGDTPAGHKGYVDVLNYSFGGDNYSQILREGIQFVLQHGVVFVTSAGNTPTAGSGSAAWVPGVVSVAATTATDTRTTFSNRGGHLSVAAPGENIWVPGTRVHTADPSENNYAYVNGTSFAGPATAGAAALILSAAMKGGPVNLTPAQVRHILEDTAYSPTGGYTTDLGYGVVRADRAVDMALNDAPNRVEKGASLDMRFVAQSDPSVGIPLVGVTLKGSERRPDQLLYGQSSAGEFVYSSGHASFYEIDAGDYQLFASGPRPILTGITPGSSVARVSLAPGERRTLGDQAGVPLDVELPADPYEPNNAAGQATPIAYGQAVEAVMSERDTDLYRFSAQAGETAFVNTQTLLGSPNLKLRVLAASGTELAANTSFRSGLRDAALKFQVPASGEYLIEVTDEGVGGAFNTYLLGVTQWKGVAPEQNEAGRVSGETFSGVDWTKATAAAVGEAYEATLATNADVDTFRLSARAGQTLVIDTLAHGSGIPDLVLGLFNAQGQLLASNDDFTSQDSLVTFKVPSDGEYFVAAASYNGESKGTYTISFMQEAAQ</sequence>
<evidence type="ECO:0000313" key="10">
    <source>
        <dbReference type="EMBL" id="ADY26074.1"/>
    </source>
</evidence>
<dbReference type="Gene3D" id="3.30.70.80">
    <property type="entry name" value="Peptidase S8 propeptide/proteinase inhibitor I9"/>
    <property type="match status" value="1"/>
</dbReference>
<dbReference type="InterPro" id="IPR023828">
    <property type="entry name" value="Peptidase_S8_Ser-AS"/>
</dbReference>
<dbReference type="PROSITE" id="PS00137">
    <property type="entry name" value="SUBTILASE_HIS"/>
    <property type="match status" value="1"/>
</dbReference>
<dbReference type="PROSITE" id="PS00138">
    <property type="entry name" value="SUBTILASE_SER"/>
    <property type="match status" value="1"/>
</dbReference>
<dbReference type="PANTHER" id="PTHR43806:SF11">
    <property type="entry name" value="CEREVISIN-RELATED"/>
    <property type="match status" value="1"/>
</dbReference>
<reference evidence="10 11" key="2">
    <citation type="journal article" date="2012" name="Stand. Genomic Sci.">
        <title>Complete genome sequence of the orange-red pigmented, radioresistant Deinococcus proteolyticus type strain (MRP(T)).</title>
        <authorList>
            <person name="Copeland A."/>
            <person name="Zeytun A."/>
            <person name="Yassawong M."/>
            <person name="Nolan M."/>
            <person name="Lucas S."/>
            <person name="Hammon N."/>
            <person name="Deshpande S."/>
            <person name="Cheng J.F."/>
            <person name="Han C."/>
            <person name="Tapia R."/>
            <person name="Goodwin L.A."/>
            <person name="Pitluck S."/>
            <person name="Mavromatis K."/>
            <person name="Liolios K."/>
            <person name="Pagani I."/>
            <person name="Ivanova N."/>
            <person name="Mikhailova N."/>
            <person name="Pati A."/>
            <person name="Chen A."/>
            <person name="Palaniappan K."/>
            <person name="Land M."/>
            <person name="Hauser L."/>
            <person name="Jeffries C.D."/>
            <person name="Brambilla E.M."/>
            <person name="Rohde M."/>
            <person name="Sikorski J."/>
            <person name="Pukall R."/>
            <person name="Goker M."/>
            <person name="Detter J.C."/>
            <person name="Woyke T."/>
            <person name="Bristow J."/>
            <person name="Eisen J.A."/>
            <person name="Markowitz V."/>
            <person name="Hugenholtz P."/>
            <person name="Kyrpides N.C."/>
            <person name="Klenk H.P."/>
            <person name="Lapidus A."/>
        </authorList>
    </citation>
    <scope>NUCLEOTIDE SEQUENCE [LARGE SCALE GENOMIC DNA]</scope>
    <source>
        <strain evidence="11">ATCC 35074 / DSM 20540 / JCM 6276 / NBRC 101906 / NCIMB 13154 / VKM Ac-1939 / CCM 2703 / MRP</strain>
    </source>
</reference>
<feature type="chain" id="PRO_5003259606" evidence="6">
    <location>
        <begin position="35"/>
        <end position="829"/>
    </location>
</feature>
<dbReference type="Pfam" id="PF04151">
    <property type="entry name" value="PPC"/>
    <property type="match status" value="1"/>
</dbReference>
<dbReference type="Proteomes" id="UP000007718">
    <property type="component" value="Chromosome"/>
</dbReference>
<evidence type="ECO:0000259" key="9">
    <source>
        <dbReference type="Pfam" id="PF22148"/>
    </source>
</evidence>
<dbReference type="GO" id="GO:0004252">
    <property type="term" value="F:serine-type endopeptidase activity"/>
    <property type="evidence" value="ECO:0007669"/>
    <property type="project" value="UniProtKB-UniRule"/>
</dbReference>
<evidence type="ECO:0000256" key="1">
    <source>
        <dbReference type="ARBA" id="ARBA00011073"/>
    </source>
</evidence>
<dbReference type="InterPro" id="IPR050131">
    <property type="entry name" value="Peptidase_S8_subtilisin-like"/>
</dbReference>
<feature type="active site" description="Charge relay system" evidence="5">
    <location>
        <position position="178"/>
    </location>
</feature>
<dbReference type="InterPro" id="IPR022398">
    <property type="entry name" value="Peptidase_S8_His-AS"/>
</dbReference>
<dbReference type="Pfam" id="PF22148">
    <property type="entry name" value="Fervidolysin_NPro-like"/>
    <property type="match status" value="1"/>
</dbReference>
<dbReference type="GO" id="GO:0006508">
    <property type="term" value="P:proteolysis"/>
    <property type="evidence" value="ECO:0007669"/>
    <property type="project" value="UniProtKB-KW"/>
</dbReference>
<keyword evidence="11" id="KW-1185">Reference proteome</keyword>
<dbReference type="InterPro" id="IPR054399">
    <property type="entry name" value="Fervidolysin-like_N_prodom"/>
</dbReference>
<proteinExistence type="inferred from homology"/>
<evidence type="ECO:0000256" key="3">
    <source>
        <dbReference type="ARBA" id="ARBA00022801"/>
    </source>
</evidence>
<dbReference type="InterPro" id="IPR036852">
    <property type="entry name" value="Peptidase_S8/S53_dom_sf"/>
</dbReference>
<evidence type="ECO:0000259" key="8">
    <source>
        <dbReference type="Pfam" id="PF04151"/>
    </source>
</evidence>
<evidence type="ECO:0000256" key="2">
    <source>
        <dbReference type="ARBA" id="ARBA00022670"/>
    </source>
</evidence>
<feature type="signal peptide" evidence="6">
    <location>
        <begin position="1"/>
        <end position="34"/>
    </location>
</feature>
<feature type="active site" description="Charge relay system" evidence="5">
    <location>
        <position position="217"/>
    </location>
</feature>
<evidence type="ECO:0000256" key="5">
    <source>
        <dbReference type="PROSITE-ProRule" id="PRU01240"/>
    </source>
</evidence>
<dbReference type="EMBL" id="CP002536">
    <property type="protein sequence ID" value="ADY26074.1"/>
    <property type="molecule type" value="Genomic_DNA"/>
</dbReference>
<dbReference type="PANTHER" id="PTHR43806">
    <property type="entry name" value="PEPTIDASE S8"/>
    <property type="match status" value="1"/>
</dbReference>
<feature type="active site" description="Charge relay system" evidence="5">
    <location>
        <position position="399"/>
    </location>
</feature>
<protein>
    <submittedName>
        <fullName evidence="10">Peptidase S8 and S53 subtilisin kexin sedolisin</fullName>
    </submittedName>
</protein>
<dbReference type="InterPro" id="IPR007280">
    <property type="entry name" value="Peptidase_C_arc/bac"/>
</dbReference>
<dbReference type="eggNOG" id="COG1404">
    <property type="taxonomic scope" value="Bacteria"/>
</dbReference>
<dbReference type="PRINTS" id="PR00723">
    <property type="entry name" value="SUBTILISIN"/>
</dbReference>
<dbReference type="InterPro" id="IPR000209">
    <property type="entry name" value="Peptidase_S8/S53_dom"/>
</dbReference>
<evidence type="ECO:0000256" key="4">
    <source>
        <dbReference type="ARBA" id="ARBA00022825"/>
    </source>
</evidence>
<organism evidence="10 11">
    <name type="scientific">Deinococcus proteolyticus (strain ATCC 35074 / DSM 20540 / JCM 6276 / NBRC 101906 / NCIMB 13154 / VKM Ac-1939 / CCM 2703 / MRP)</name>
    <dbReference type="NCBI Taxonomy" id="693977"/>
    <lineage>
        <taxon>Bacteria</taxon>
        <taxon>Thermotogati</taxon>
        <taxon>Deinococcota</taxon>
        <taxon>Deinococci</taxon>
        <taxon>Deinococcales</taxon>
        <taxon>Deinococcaceae</taxon>
        <taxon>Deinococcus</taxon>
    </lineage>
</organism>
<dbReference type="RefSeq" id="WP_013614683.1">
    <property type="nucleotide sequence ID" value="NC_015161.1"/>
</dbReference>
<dbReference type="HOGENOM" id="CLU_380248_0_0_0"/>
<evidence type="ECO:0000256" key="6">
    <source>
        <dbReference type="SAM" id="SignalP"/>
    </source>
</evidence>
<dbReference type="OrthoDB" id="52744at2"/>
<dbReference type="InterPro" id="IPR015500">
    <property type="entry name" value="Peptidase_S8_subtilisin-rel"/>
</dbReference>
<keyword evidence="6" id="KW-0732">Signal</keyword>
<evidence type="ECO:0000313" key="11">
    <source>
        <dbReference type="Proteomes" id="UP000007718"/>
    </source>
</evidence>
<dbReference type="STRING" id="693977.Deipr_0918"/>
<feature type="domain" description="Peptidase C-terminal archaeal/bacterial" evidence="8">
    <location>
        <begin position="741"/>
        <end position="808"/>
    </location>
</feature>
<dbReference type="AlphaFoldDB" id="F0RMM4"/>
<dbReference type="PROSITE" id="PS51892">
    <property type="entry name" value="SUBTILASE"/>
    <property type="match status" value="1"/>
</dbReference>
<dbReference type="Gene3D" id="2.60.120.380">
    <property type="match status" value="2"/>
</dbReference>
<dbReference type="InterPro" id="IPR037045">
    <property type="entry name" value="S8pro/Inhibitor_I9_sf"/>
</dbReference>
<dbReference type="Gene3D" id="3.40.50.200">
    <property type="entry name" value="Peptidase S8/S53 domain"/>
    <property type="match status" value="1"/>
</dbReference>
<dbReference type="Pfam" id="PF00082">
    <property type="entry name" value="Peptidase_S8"/>
    <property type="match status" value="1"/>
</dbReference>
<keyword evidence="2 5" id="KW-0645">Protease</keyword>
<dbReference type="PROSITE" id="PS51257">
    <property type="entry name" value="PROKAR_LIPOPROTEIN"/>
    <property type="match status" value="1"/>
</dbReference>
<reference evidence="11" key="1">
    <citation type="submission" date="2011-02" db="EMBL/GenBank/DDBJ databases">
        <title>The complete sequence of chromosome of Deinococcus proteolyticus DSM 20540.</title>
        <authorList>
            <consortium name="US DOE Joint Genome Institute (JGI-PGF)"/>
            <person name="Lucas S."/>
            <person name="Copeland A."/>
            <person name="Lapidus A."/>
            <person name="Bruce D."/>
            <person name="Goodwin L."/>
            <person name="Pitluck S."/>
            <person name="Kyrpides N."/>
            <person name="Mavromatis K."/>
            <person name="Pagani I."/>
            <person name="Ivanova N."/>
            <person name="Ovchinnikova G."/>
            <person name="Zeytun A."/>
            <person name="Detter J.C."/>
            <person name="Han C."/>
            <person name="Land M."/>
            <person name="Hauser L."/>
            <person name="Markowitz V."/>
            <person name="Cheng J.-F."/>
            <person name="Hugenholtz P."/>
            <person name="Woyke T."/>
            <person name="Wu D."/>
            <person name="Pukall R."/>
            <person name="Steenblock K."/>
            <person name="Brambilla E."/>
            <person name="Klenk H.-P."/>
            <person name="Eisen J.A."/>
        </authorList>
    </citation>
    <scope>NUCLEOTIDE SEQUENCE [LARGE SCALE GENOMIC DNA]</scope>
    <source>
        <strain evidence="11">ATCC 35074 / DSM 20540 / JCM 6276 / NBRC 101906 / NCIMB 13154 / VKM Ac-1939 / CCM 2703 / MRP</strain>
    </source>
</reference>
<keyword evidence="4 5" id="KW-0720">Serine protease</keyword>
<dbReference type="KEGG" id="dpt:Deipr_0918"/>
<comment type="similarity">
    <text evidence="1 5">Belongs to the peptidase S8 family.</text>
</comment>
<accession>F0RMM4</accession>
<feature type="domain" description="Fervidolysin-like N-terminal prodomain" evidence="9">
    <location>
        <begin position="43"/>
        <end position="120"/>
    </location>
</feature>
<evidence type="ECO:0000259" key="7">
    <source>
        <dbReference type="Pfam" id="PF00082"/>
    </source>
</evidence>
<dbReference type="SUPFAM" id="SSF52743">
    <property type="entry name" value="Subtilisin-like"/>
    <property type="match status" value="1"/>
</dbReference>
<gene>
    <name evidence="10" type="ordered locus">Deipr_0918</name>
</gene>
<keyword evidence="3 5" id="KW-0378">Hydrolase</keyword>
<name>F0RMM4_DEIPM</name>